<feature type="compositionally biased region" description="Basic and acidic residues" evidence="5">
    <location>
        <begin position="579"/>
        <end position="595"/>
    </location>
</feature>
<dbReference type="GO" id="GO:0034663">
    <property type="term" value="C:endoplasmic reticulum chaperone complex"/>
    <property type="evidence" value="ECO:0007669"/>
    <property type="project" value="TreeGrafter"/>
</dbReference>
<keyword evidence="7" id="KW-1185">Reference proteome</keyword>
<dbReference type="InterPro" id="IPR043129">
    <property type="entry name" value="ATPase_NBD"/>
</dbReference>
<reference evidence="6 7" key="2">
    <citation type="submission" date="2018-11" db="EMBL/GenBank/DDBJ databases">
        <authorList>
            <consortium name="Pathogen Informatics"/>
        </authorList>
    </citation>
    <scope>NUCLEOTIDE SEQUENCE [LARGE SCALE GENOMIC DNA]</scope>
</reference>
<gene>
    <name evidence="6" type="ORF">NBR_LOCUS18267</name>
</gene>
<dbReference type="Gene3D" id="3.30.30.30">
    <property type="match status" value="1"/>
</dbReference>
<dbReference type="Proteomes" id="UP000271162">
    <property type="component" value="Unassembled WGS sequence"/>
</dbReference>
<dbReference type="OMA" id="VNQQAHI"/>
<dbReference type="AlphaFoldDB" id="A0A158R3G8"/>
<dbReference type="SUPFAM" id="SSF100934">
    <property type="entry name" value="Heat shock protein 70kD (HSP70), C-terminal subdomain"/>
    <property type="match status" value="1"/>
</dbReference>
<dbReference type="WBParaSite" id="NBR_0001826601-mRNA-1">
    <property type="protein sequence ID" value="NBR_0001826601-mRNA-1"/>
    <property type="gene ID" value="NBR_0001826601"/>
</dbReference>
<comment type="similarity">
    <text evidence="1">Belongs to the heat shock protein 70 family.</text>
</comment>
<feature type="region of interest" description="Disordered" evidence="5">
    <location>
        <begin position="577"/>
        <end position="678"/>
    </location>
</feature>
<dbReference type="InterPro" id="IPR029047">
    <property type="entry name" value="HSP70_peptide-bd_sf"/>
</dbReference>
<dbReference type="CDD" id="cd10230">
    <property type="entry name" value="ASKHA_NBD_HSP70_HYOU1"/>
    <property type="match status" value="1"/>
</dbReference>
<sequence length="839" mass="94662">MSIDFGSQFLKVGLIKPGVPMEIVLNKESHRKTPNIVSIRNGERLFGDAAQAVAVRYPSSVYGHLIDLVAKHTDHPSVALFRQRFPNLNLEKHVNESSVVFPIGDTSYPVEVLLAMILTNVREFTETYAEMSIRDVVISVPVFFTQAERLIVEKAAQIAKLNLLQLINDGTSAGLNYGMFRRKEITEKPQRLLIFDMGASKTVTTLVEYKLAKSNGGKDPKMTVLGVGFDRYLGGLEMTLRLRDLLVRKFNEHYKSSKDITTSERAMAKLLKEAERLKQVLSANADYYAQVESVHEDIDMRVHVTREEFNKLIEDLLVRVKGPMEQALKMAELKLEEVDQVVLMGAGTRVPKVQEEIQKFIGSKELGRFLNTDEAIAMGALYQAAHLSKGFKVKAFGVEDLVVFPIQVNFISKQKQDDGSIVEKPITRQVIQYKAKYPTNKKVIIALFQTLFGSAEVLRFLPYEERHFVFFFQTITFTSYTDDFTFDLNYSDLKHFDAEQTRGFDSLVPHVTTVSVSGVGKALEDKLKPEESEFVGVKVGFQTDLSGILRIEKAEAVIQRKSQGVVESITKTISGFFTKKAEEGEPTDAEEKKEDDAAEPAATEEKPEPAEKKTPAPEEKATKEEEKKTEDAKEETAEEKKEQKPEGTEEKAGEEAKPDAGNTTEKANATADAAKEKPKVPEVIRVTLKTNEKYTNAHMMSKQDIADATKILEQFEKRERQARERAAAENELEALAFEVTQLVEEEDYVKHSTEAERTKMLDESKRIRTWLEDETSPETKTSEFTKNTIELRNLLRPIKLRITESGVSVLFRNCTLPSPALYDVCLFITFPPKHTFVVV</sequence>
<evidence type="ECO:0000256" key="1">
    <source>
        <dbReference type="ARBA" id="ARBA00007381"/>
    </source>
</evidence>
<keyword evidence="3" id="KW-0067">ATP-binding</keyword>
<keyword evidence="4" id="KW-0175">Coiled coil</keyword>
<dbReference type="InterPro" id="IPR013126">
    <property type="entry name" value="Hsp_70_fam"/>
</dbReference>
<dbReference type="STRING" id="27835.A0A158R3G8"/>
<dbReference type="PRINTS" id="PR00301">
    <property type="entry name" value="HEATSHOCK70"/>
</dbReference>
<dbReference type="Gene3D" id="1.20.1270.10">
    <property type="match status" value="1"/>
</dbReference>
<name>A0A158R3G8_NIPBR</name>
<reference evidence="8" key="1">
    <citation type="submission" date="2016-04" db="UniProtKB">
        <authorList>
            <consortium name="WormBaseParasite"/>
        </authorList>
    </citation>
    <scope>IDENTIFICATION</scope>
</reference>
<dbReference type="Gene3D" id="3.90.640.10">
    <property type="entry name" value="Actin, Chain A, domain 4"/>
    <property type="match status" value="1"/>
</dbReference>
<accession>A0A158R3G8</accession>
<dbReference type="Gene3D" id="2.60.34.10">
    <property type="entry name" value="Substrate Binding Domain Of DNAk, Chain A, domain 1"/>
    <property type="match status" value="1"/>
</dbReference>
<dbReference type="Gene3D" id="3.30.420.40">
    <property type="match status" value="2"/>
</dbReference>
<feature type="compositionally biased region" description="Basic and acidic residues" evidence="5">
    <location>
        <begin position="603"/>
        <end position="658"/>
    </location>
</feature>
<dbReference type="FunFam" id="3.90.640.10:FF:000004">
    <property type="entry name" value="Heat shock 70 kDa protein 4"/>
    <property type="match status" value="1"/>
</dbReference>
<dbReference type="EMBL" id="UYSL01023287">
    <property type="protein sequence ID" value="VDL81988.1"/>
    <property type="molecule type" value="Genomic_DNA"/>
</dbReference>
<dbReference type="PANTHER" id="PTHR45639:SF9">
    <property type="entry name" value="HYPOXIA UP-REGULATED PROTEIN 1"/>
    <property type="match status" value="1"/>
</dbReference>
<dbReference type="InterPro" id="IPR029048">
    <property type="entry name" value="HSP70_C_sf"/>
</dbReference>
<evidence type="ECO:0000313" key="8">
    <source>
        <dbReference type="WBParaSite" id="NBR_0001826601-mRNA-1"/>
    </source>
</evidence>
<dbReference type="GO" id="GO:0005524">
    <property type="term" value="F:ATP binding"/>
    <property type="evidence" value="ECO:0007669"/>
    <property type="project" value="UniProtKB-KW"/>
</dbReference>
<dbReference type="GO" id="GO:0030968">
    <property type="term" value="P:endoplasmic reticulum unfolded protein response"/>
    <property type="evidence" value="ECO:0007669"/>
    <property type="project" value="TreeGrafter"/>
</dbReference>
<protein>
    <submittedName>
        <fullName evidence="8">Hypoxia up-regulated protein 1 (inferred by orthology to a human protein)</fullName>
    </submittedName>
</protein>
<evidence type="ECO:0000256" key="4">
    <source>
        <dbReference type="SAM" id="Coils"/>
    </source>
</evidence>
<evidence type="ECO:0000256" key="3">
    <source>
        <dbReference type="ARBA" id="ARBA00022840"/>
    </source>
</evidence>
<dbReference type="Pfam" id="PF00012">
    <property type="entry name" value="HSP70"/>
    <property type="match status" value="1"/>
</dbReference>
<dbReference type="PANTHER" id="PTHR45639">
    <property type="entry name" value="HSC70CB, ISOFORM G-RELATED"/>
    <property type="match status" value="1"/>
</dbReference>
<dbReference type="GO" id="GO:0140662">
    <property type="term" value="F:ATP-dependent protein folding chaperone"/>
    <property type="evidence" value="ECO:0007669"/>
    <property type="project" value="InterPro"/>
</dbReference>
<evidence type="ECO:0000256" key="2">
    <source>
        <dbReference type="ARBA" id="ARBA00022741"/>
    </source>
</evidence>
<organism evidence="8">
    <name type="scientific">Nippostrongylus brasiliensis</name>
    <name type="common">Rat hookworm</name>
    <dbReference type="NCBI Taxonomy" id="27835"/>
    <lineage>
        <taxon>Eukaryota</taxon>
        <taxon>Metazoa</taxon>
        <taxon>Ecdysozoa</taxon>
        <taxon>Nematoda</taxon>
        <taxon>Chromadorea</taxon>
        <taxon>Rhabditida</taxon>
        <taxon>Rhabditina</taxon>
        <taxon>Rhabditomorpha</taxon>
        <taxon>Strongyloidea</taxon>
        <taxon>Heligmosomidae</taxon>
        <taxon>Nippostrongylus</taxon>
    </lineage>
</organism>
<evidence type="ECO:0000256" key="5">
    <source>
        <dbReference type="SAM" id="MobiDB-lite"/>
    </source>
</evidence>
<keyword evidence="2" id="KW-0547">Nucleotide-binding</keyword>
<dbReference type="SUPFAM" id="SSF53067">
    <property type="entry name" value="Actin-like ATPase domain"/>
    <property type="match status" value="2"/>
</dbReference>
<proteinExistence type="inferred from homology"/>
<evidence type="ECO:0000313" key="7">
    <source>
        <dbReference type="Proteomes" id="UP000271162"/>
    </source>
</evidence>
<evidence type="ECO:0000313" key="6">
    <source>
        <dbReference type="EMBL" id="VDL81988.1"/>
    </source>
</evidence>
<feature type="coiled-coil region" evidence="4">
    <location>
        <begin position="705"/>
        <end position="745"/>
    </location>
</feature>